<dbReference type="PANTHER" id="PTHR37804:SF1">
    <property type="entry name" value="CDAA REGULATORY PROTEIN CDAR"/>
    <property type="match status" value="1"/>
</dbReference>
<organism evidence="1 2">
    <name type="scientific">Candidatus Intestinimonas merdavium</name>
    <dbReference type="NCBI Taxonomy" id="2838622"/>
    <lineage>
        <taxon>Bacteria</taxon>
        <taxon>Bacillati</taxon>
        <taxon>Bacillota</taxon>
        <taxon>Clostridia</taxon>
        <taxon>Eubacteriales</taxon>
        <taxon>Intestinimonas</taxon>
    </lineage>
</organism>
<gene>
    <name evidence="1" type="ORF">H9826_02430</name>
</gene>
<sequence length="428" mass="46189">MGKKFTESKIFNIILSILIALGLWAYVTASVTDVGESTVHNIPVTVVGEEALNAKGLMIDPNTKLTVSARVSGNRNLLVSMASNPSEYFSATINVAEVTEPGTYNLNCTITPEFTSLTSTGVQVMDQEGKTIQVVVTRLMSKTVEVRGVFEGTVDEDNNYRANAVEVTPGTIKVQGPESLVNQVEYAQVTITGDHLTKTYTGELGFQFMTADGEVVDDDDLTTNVNTVSVVMPVVKTMEVPLGVEYVYGGGITEENFERYVTVDIQPATIQVSGDEGDVSYLEGKAITIGKIDLSQVVQDQQEFVFPIELTPELSNDSGITQATVTITIRGLETKTVETSNIDIINTPEGFTADAVTQSLQVKVRGPADALDIVEGYQIRVVVDLEGQNLRQAQFPFTPKIYLDGDSRCGVISPGSSGYIVVVNIQSQ</sequence>
<evidence type="ECO:0008006" key="3">
    <source>
        <dbReference type="Google" id="ProtNLM"/>
    </source>
</evidence>
<evidence type="ECO:0000313" key="1">
    <source>
        <dbReference type="EMBL" id="HIY72820.1"/>
    </source>
</evidence>
<comment type="caution">
    <text evidence="1">The sequence shown here is derived from an EMBL/GenBank/DDBJ whole genome shotgun (WGS) entry which is preliminary data.</text>
</comment>
<proteinExistence type="predicted"/>
<dbReference type="EMBL" id="DXCX01000027">
    <property type="protein sequence ID" value="HIY72820.1"/>
    <property type="molecule type" value="Genomic_DNA"/>
</dbReference>
<dbReference type="PANTHER" id="PTHR37804">
    <property type="entry name" value="CDAA REGULATORY PROTEIN CDAR"/>
    <property type="match status" value="1"/>
</dbReference>
<reference evidence="1" key="1">
    <citation type="journal article" date="2021" name="PeerJ">
        <title>Extensive microbial diversity within the chicken gut microbiome revealed by metagenomics and culture.</title>
        <authorList>
            <person name="Gilroy R."/>
            <person name="Ravi A."/>
            <person name="Getino M."/>
            <person name="Pursley I."/>
            <person name="Horton D.L."/>
            <person name="Alikhan N.F."/>
            <person name="Baker D."/>
            <person name="Gharbi K."/>
            <person name="Hall N."/>
            <person name="Watson M."/>
            <person name="Adriaenssens E.M."/>
            <person name="Foster-Nyarko E."/>
            <person name="Jarju S."/>
            <person name="Secka A."/>
            <person name="Antonio M."/>
            <person name="Oren A."/>
            <person name="Chaudhuri R.R."/>
            <person name="La Ragione R."/>
            <person name="Hildebrand F."/>
            <person name="Pallen M.J."/>
        </authorList>
    </citation>
    <scope>NUCLEOTIDE SEQUENCE</scope>
    <source>
        <strain evidence="1">CHK33-7979</strain>
    </source>
</reference>
<reference evidence="1" key="2">
    <citation type="submission" date="2021-04" db="EMBL/GenBank/DDBJ databases">
        <authorList>
            <person name="Gilroy R."/>
        </authorList>
    </citation>
    <scope>NUCLEOTIDE SEQUENCE</scope>
    <source>
        <strain evidence="1">CHK33-7979</strain>
    </source>
</reference>
<dbReference type="Gene3D" id="2.170.120.40">
    <property type="entry name" value="YbbR-like domain"/>
    <property type="match status" value="1"/>
</dbReference>
<dbReference type="AlphaFoldDB" id="A0A9D1Z3Y7"/>
<dbReference type="Proteomes" id="UP000886824">
    <property type="component" value="Unassembled WGS sequence"/>
</dbReference>
<name>A0A9D1Z3Y7_9FIRM</name>
<evidence type="ECO:0000313" key="2">
    <source>
        <dbReference type="Proteomes" id="UP000886824"/>
    </source>
</evidence>
<protein>
    <recommendedName>
        <fullName evidence="3">YbbR domain-containing protein</fullName>
    </recommendedName>
</protein>
<dbReference type="InterPro" id="IPR053154">
    <property type="entry name" value="c-di-AMP_regulator"/>
</dbReference>
<dbReference type="Gene3D" id="2.170.120.30">
    <property type="match status" value="2"/>
</dbReference>
<accession>A0A9D1Z3Y7</accession>